<evidence type="ECO:0000313" key="1">
    <source>
        <dbReference type="EMBL" id="EJQ97652.1"/>
    </source>
</evidence>
<comment type="caution">
    <text evidence="1">The sequence shown here is derived from an EMBL/GenBank/DDBJ whole genome shotgun (WGS) entry which is preliminary data.</text>
</comment>
<dbReference type="HOGENOM" id="CLU_3324101_0_0_9"/>
<dbReference type="EMBL" id="AHEN01000035">
    <property type="protein sequence ID" value="EJQ97652.1"/>
    <property type="molecule type" value="Genomic_DNA"/>
</dbReference>
<gene>
    <name evidence="1" type="ORF">II3_04046</name>
</gene>
<sequence>MKRLNMEYECTIQDDLFIKGKYRDTKRYCISQERYMNK</sequence>
<dbReference type="AlphaFoldDB" id="J8F2I4"/>
<reference evidence="1 2" key="1">
    <citation type="submission" date="2012-04" db="EMBL/GenBank/DDBJ databases">
        <title>The Genome Sequence of Bacillus cereus MC67.</title>
        <authorList>
            <consortium name="The Broad Institute Genome Sequencing Platform"/>
            <consortium name="The Broad Institute Genome Sequencing Center for Infectious Disease"/>
            <person name="Feldgarden M."/>
            <person name="Van der Auwera G.A."/>
            <person name="Mahillon J."/>
            <person name="Duprez V."/>
            <person name="Timmery S."/>
            <person name="Mattelet C."/>
            <person name="Dierick K."/>
            <person name="Sun M."/>
            <person name="Yu Z."/>
            <person name="Zhu L."/>
            <person name="Hu X."/>
            <person name="Shank E.B."/>
            <person name="Swiecicka I."/>
            <person name="Hansen B.M."/>
            <person name="Andrup L."/>
            <person name="Young S.K."/>
            <person name="Zeng Q."/>
            <person name="Gargeya S."/>
            <person name="Fitzgerald M."/>
            <person name="Haas B."/>
            <person name="Abouelleil A."/>
            <person name="Alvarado L."/>
            <person name="Arachchi H.M."/>
            <person name="Berlin A."/>
            <person name="Chapman S.B."/>
            <person name="Goldberg J."/>
            <person name="Griggs A."/>
            <person name="Gujja S."/>
            <person name="Hansen M."/>
            <person name="Howarth C."/>
            <person name="Imamovic A."/>
            <person name="Larimer J."/>
            <person name="McCowen C."/>
            <person name="Montmayeur A."/>
            <person name="Murphy C."/>
            <person name="Neiman D."/>
            <person name="Pearson M."/>
            <person name="Priest M."/>
            <person name="Roberts A."/>
            <person name="Saif S."/>
            <person name="Shea T."/>
            <person name="Sisk P."/>
            <person name="Sykes S."/>
            <person name="Wortman J."/>
            <person name="Nusbaum C."/>
            <person name="Birren B."/>
        </authorList>
    </citation>
    <scope>NUCLEOTIDE SEQUENCE [LARGE SCALE GENOMIC DNA]</scope>
    <source>
        <strain evidence="1 2">MC67</strain>
    </source>
</reference>
<protein>
    <submittedName>
        <fullName evidence="1">Uncharacterized protein</fullName>
    </submittedName>
</protein>
<accession>J8F2I4</accession>
<dbReference type="Proteomes" id="UP000006997">
    <property type="component" value="Unassembled WGS sequence"/>
</dbReference>
<proteinExistence type="predicted"/>
<dbReference type="PATRIC" id="fig|1053219.3.peg.4121"/>
<name>J8F2I4_BACCE</name>
<organism evidence="1 2">
    <name type="scientific">Bacillus cereus MC67</name>
    <dbReference type="NCBI Taxonomy" id="1053219"/>
    <lineage>
        <taxon>Bacteria</taxon>
        <taxon>Bacillati</taxon>
        <taxon>Bacillota</taxon>
        <taxon>Bacilli</taxon>
        <taxon>Bacillales</taxon>
        <taxon>Bacillaceae</taxon>
        <taxon>Bacillus</taxon>
        <taxon>Bacillus cereus group</taxon>
    </lineage>
</organism>
<evidence type="ECO:0000313" key="2">
    <source>
        <dbReference type="Proteomes" id="UP000006997"/>
    </source>
</evidence>